<dbReference type="EMBL" id="BPQG01000029">
    <property type="protein sequence ID" value="GJD44139.1"/>
    <property type="molecule type" value="Genomic_DNA"/>
</dbReference>
<organism evidence="3 4">
    <name type="scientific">Methylobacterium cerastii</name>
    <dbReference type="NCBI Taxonomy" id="932741"/>
    <lineage>
        <taxon>Bacteria</taxon>
        <taxon>Pseudomonadati</taxon>
        <taxon>Pseudomonadota</taxon>
        <taxon>Alphaproteobacteria</taxon>
        <taxon>Hyphomicrobiales</taxon>
        <taxon>Methylobacteriaceae</taxon>
        <taxon>Methylobacterium</taxon>
    </lineage>
</organism>
<keyword evidence="2" id="KW-1133">Transmembrane helix</keyword>
<feature type="transmembrane region" description="Helical" evidence="2">
    <location>
        <begin position="15"/>
        <end position="38"/>
    </location>
</feature>
<dbReference type="InterPro" id="IPR003782">
    <property type="entry name" value="SCO1/SenC"/>
</dbReference>
<dbReference type="PANTHER" id="PTHR12151">
    <property type="entry name" value="ELECTRON TRANSPORT PROTIN SCO1/SENC FAMILY MEMBER"/>
    <property type="match status" value="1"/>
</dbReference>
<keyword evidence="2" id="KW-0472">Membrane</keyword>
<gene>
    <name evidence="3" type="ORF">AFCDBAGC_2003</name>
</gene>
<evidence type="ECO:0000256" key="1">
    <source>
        <dbReference type="ARBA" id="ARBA00010996"/>
    </source>
</evidence>
<evidence type="ECO:0000313" key="3">
    <source>
        <dbReference type="EMBL" id="GJD44139.1"/>
    </source>
</evidence>
<dbReference type="Pfam" id="PF02630">
    <property type="entry name" value="SCO1-SenC"/>
    <property type="match status" value="1"/>
</dbReference>
<keyword evidence="2" id="KW-0812">Transmembrane</keyword>
<comment type="similarity">
    <text evidence="1">Belongs to the SCO1/2 family.</text>
</comment>
<accession>A0ABQ4QGG3</accession>
<sequence length="205" mass="21587">MATDPPPVTPAQRRAGYGILAVVLVGILGIAGGVVASLPRGPAKPAMSVVGGPFRLQSSKGGILDSATLAGKPFLVFFGFTRCPNVCPTTLADLTNLIDDLHKAGGDIGAYYITLDPERDDVAVLRDYMGSFSDSITGLTGTRAEIDRVARSYRVFSKKVPLPGGDYTLEHTLMVYLMDRDGAFVGPLDLAAGHGLALRQIQAIL</sequence>
<evidence type="ECO:0008006" key="5">
    <source>
        <dbReference type="Google" id="ProtNLM"/>
    </source>
</evidence>
<dbReference type="Gene3D" id="3.40.30.10">
    <property type="entry name" value="Glutaredoxin"/>
    <property type="match status" value="1"/>
</dbReference>
<evidence type="ECO:0000256" key="2">
    <source>
        <dbReference type="SAM" id="Phobius"/>
    </source>
</evidence>
<evidence type="ECO:0000313" key="4">
    <source>
        <dbReference type="Proteomes" id="UP001055117"/>
    </source>
</evidence>
<proteinExistence type="inferred from homology"/>
<dbReference type="RefSeq" id="WP_147754717.1">
    <property type="nucleotide sequence ID" value="NZ_BPQG01000029.1"/>
</dbReference>
<name>A0ABQ4QGG3_9HYPH</name>
<keyword evidence="4" id="KW-1185">Reference proteome</keyword>
<dbReference type="Proteomes" id="UP001055117">
    <property type="component" value="Unassembled WGS sequence"/>
</dbReference>
<reference evidence="3 4" key="1">
    <citation type="journal article" date="2021" name="Front. Microbiol.">
        <title>Comprehensive Comparative Genomics and Phenotyping of Methylobacterium Species.</title>
        <authorList>
            <person name="Alessa O."/>
            <person name="Ogura Y."/>
            <person name="Fujitani Y."/>
            <person name="Takami H."/>
            <person name="Hayashi T."/>
            <person name="Sahin N."/>
            <person name="Tani A."/>
        </authorList>
    </citation>
    <scope>NUCLEOTIDE SEQUENCE [LARGE SCALE GENOMIC DNA]</scope>
    <source>
        <strain evidence="3 4">DSM 23679</strain>
    </source>
</reference>
<protein>
    <recommendedName>
        <fullName evidence="5">SCO family protein</fullName>
    </recommendedName>
</protein>
<dbReference type="InterPro" id="IPR036249">
    <property type="entry name" value="Thioredoxin-like_sf"/>
</dbReference>
<dbReference type="SUPFAM" id="SSF52833">
    <property type="entry name" value="Thioredoxin-like"/>
    <property type="match status" value="1"/>
</dbReference>
<dbReference type="PANTHER" id="PTHR12151:SF25">
    <property type="entry name" value="LINALOOL DEHYDRATASE_ISOMERASE DOMAIN-CONTAINING PROTEIN"/>
    <property type="match status" value="1"/>
</dbReference>
<dbReference type="CDD" id="cd02968">
    <property type="entry name" value="SCO"/>
    <property type="match status" value="1"/>
</dbReference>
<comment type="caution">
    <text evidence="3">The sequence shown here is derived from an EMBL/GenBank/DDBJ whole genome shotgun (WGS) entry which is preliminary data.</text>
</comment>